<dbReference type="Pfam" id="PF12796">
    <property type="entry name" value="Ank_2"/>
    <property type="match status" value="1"/>
</dbReference>
<name>A0ABY2TSK0_9SPIR</name>
<dbReference type="InterPro" id="IPR002110">
    <property type="entry name" value="Ankyrin_rpt"/>
</dbReference>
<keyword evidence="5" id="KW-1185">Reference proteome</keyword>
<reference evidence="4 5" key="1">
    <citation type="journal article" date="2019" name="Anaerobe">
        <title>Brachyspira catarrhinii sp. nov., an anaerobic intestinal spirochaete isolated from vervet monkeys may have been misidentified as Brachyspira aalborgi in previous studies.</title>
        <authorList>
            <person name="Phillips N.D."/>
            <person name="La T."/>
            <person name="Hampson D.J."/>
        </authorList>
    </citation>
    <scope>NUCLEOTIDE SEQUENCE [LARGE SCALE GENOMIC DNA]</scope>
    <source>
        <strain evidence="4 5">Z12</strain>
    </source>
</reference>
<feature type="repeat" description="ANK" evidence="3">
    <location>
        <begin position="74"/>
        <end position="106"/>
    </location>
</feature>
<organism evidence="4 5">
    <name type="scientific">Brachyspira catarrhinii</name>
    <dbReference type="NCBI Taxonomy" id="2528966"/>
    <lineage>
        <taxon>Bacteria</taxon>
        <taxon>Pseudomonadati</taxon>
        <taxon>Spirochaetota</taxon>
        <taxon>Spirochaetia</taxon>
        <taxon>Brachyspirales</taxon>
        <taxon>Brachyspiraceae</taxon>
        <taxon>Brachyspira</taxon>
    </lineage>
</organism>
<sequence length="596" mass="71297">MKLEEALKLYEGQEGVKEIKILIKKGINSRYFKKKNIKKDKKIMENAHLIQIAESLGHKEIIEELEDIGNDFFQNMCPIHIAARFGYKEIVEALIENRADINIKGWYGDSALHEACQKYNNIDIVKVLIKNGADVNIKNEIKKTALYYACENNNDEIVDILIKNGANLGLEPNHKVWRLDLPYREEEYFMDRACDYDWAYEEDDLSEPVVITADVPFYFENMPPYSTIYSYCGDEKKEHKKYLYENYFDFYGEDSYCEQYNIYFRKNKEKFYSQFIYYFNTLNIYQQEITDGKNYFIITHFALMSRKIDKEFILWLVENFNSIPIEEGTMNSFDDLNKIKLCKKGITYYLSYGGSLYAFMTMDKYIFVVCEIRDLTERSKEFMRLAIYMTGERYCINRKIEPLEEHEEDRVKRMKITIKKYSRRYLKFIKEVAKYLEIKGYKKNKDYKIYSDENIIENMAELYGYNNNYVRNIKIIKNDIVSLSSNYTDKDGVAYYLGLTVSSYNEKLKEKTIKIKNAIEKFMFYKFQYKFKEKEDFGEYGLFYKIRVKKDKPEEIAEAMIKLYGISKSKKIKYKEDGIIRRLKKLKKLNKISFEI</sequence>
<dbReference type="PANTHER" id="PTHR24126">
    <property type="entry name" value="ANKYRIN REPEAT, PH AND SEC7 DOMAIN CONTAINING PROTEIN SECG-RELATED"/>
    <property type="match status" value="1"/>
</dbReference>
<dbReference type="InterPro" id="IPR036770">
    <property type="entry name" value="Ankyrin_rpt-contain_sf"/>
</dbReference>
<keyword evidence="1" id="KW-0677">Repeat</keyword>
<evidence type="ECO:0000256" key="1">
    <source>
        <dbReference type="ARBA" id="ARBA00022737"/>
    </source>
</evidence>
<dbReference type="RefSeq" id="WP_137997781.1">
    <property type="nucleotide sequence ID" value="NZ_SJDU01000060.1"/>
</dbReference>
<comment type="caution">
    <text evidence="4">The sequence shown here is derived from an EMBL/GenBank/DDBJ whole genome shotgun (WGS) entry which is preliminary data.</text>
</comment>
<gene>
    <name evidence="4" type="ORF">EZH24_03695</name>
</gene>
<evidence type="ECO:0000313" key="5">
    <source>
        <dbReference type="Proteomes" id="UP000310168"/>
    </source>
</evidence>
<keyword evidence="2 3" id="KW-0040">ANK repeat</keyword>
<feature type="repeat" description="ANK" evidence="3">
    <location>
        <begin position="141"/>
        <end position="173"/>
    </location>
</feature>
<dbReference type="Pfam" id="PF00023">
    <property type="entry name" value="Ank"/>
    <property type="match status" value="1"/>
</dbReference>
<evidence type="ECO:0000256" key="3">
    <source>
        <dbReference type="PROSITE-ProRule" id="PRU00023"/>
    </source>
</evidence>
<dbReference type="PRINTS" id="PR01415">
    <property type="entry name" value="ANKYRIN"/>
</dbReference>
<dbReference type="Proteomes" id="UP000310168">
    <property type="component" value="Unassembled WGS sequence"/>
</dbReference>
<protein>
    <submittedName>
        <fullName evidence="4">Ankyrin repeat domain-containing protein</fullName>
    </submittedName>
</protein>
<accession>A0ABY2TSK0</accession>
<dbReference type="PROSITE" id="PS50088">
    <property type="entry name" value="ANK_REPEAT"/>
    <property type="match status" value="3"/>
</dbReference>
<dbReference type="SUPFAM" id="SSF48403">
    <property type="entry name" value="Ankyrin repeat"/>
    <property type="match status" value="1"/>
</dbReference>
<dbReference type="Gene3D" id="1.25.40.20">
    <property type="entry name" value="Ankyrin repeat-containing domain"/>
    <property type="match status" value="1"/>
</dbReference>
<evidence type="ECO:0000256" key="2">
    <source>
        <dbReference type="ARBA" id="ARBA00023043"/>
    </source>
</evidence>
<proteinExistence type="predicted"/>
<dbReference type="EMBL" id="SJDU01000060">
    <property type="protein sequence ID" value="TKZ35739.1"/>
    <property type="molecule type" value="Genomic_DNA"/>
</dbReference>
<dbReference type="PROSITE" id="PS50297">
    <property type="entry name" value="ANK_REP_REGION"/>
    <property type="match status" value="3"/>
</dbReference>
<dbReference type="SMART" id="SM00248">
    <property type="entry name" value="ANK"/>
    <property type="match status" value="3"/>
</dbReference>
<feature type="repeat" description="ANK" evidence="3">
    <location>
        <begin position="107"/>
        <end position="140"/>
    </location>
</feature>
<evidence type="ECO:0000313" key="4">
    <source>
        <dbReference type="EMBL" id="TKZ35739.1"/>
    </source>
</evidence>